<keyword evidence="7" id="KW-1185">Reference proteome</keyword>
<sequence>MGTNLTRKIIESHCVAGRLQPGEEIALKIDHTLLQDATGTMAMLEFESLGLDRVRVDLAAQYVDHNLLQTDFRNADDHRYLQSTCARYGIHFSRPGNGISHQVHLENFGKPGLTLLGADSHTPAAAGLSMLAFGAGGLDIALAMAGRPYFLPCPKVLGVRLEGSLPSWISAKDIILEMLRRYGVKGCRGMVVEYYGPGVATLTVEDRAAIGNMGTELGATSSLFPSDENTRNYLASQQRKADWQALEADENAVYDEYDVIDLAEVEPLIACPSSPGDVVAVREVAGTPVDQVIIGSSANSGLKDLLRVSSIMAGRHSAAHTDLQINPGSRQVLENVIAADGLLPLVTAGAKINQSGCLGCIGMGQAPGTGQVSLRTFPRNFPGRSGTKDDRVYLCSPETAAAAALKGVITDPRALADEMAYPEVHDPEQRLVDRSSIVFPSEELQATEVVRGPNIVPLPDFAPLPESLELRVALKVGDNLSTDAIMPAGNTVLPLRSNIEAISKFVFYQVDQDFHDRCRLLGDGAVIGGENYGQGSSREHAALAPRFLGIRIKITKSYARIHQANLCNFGILPLIFNDPDDYDAITNSSVIELPGIRASVESGATEIAIRVDGKEMITLLEVSDRQRQSLLAGGTLNLVRQELGGEQLLNP</sequence>
<evidence type="ECO:0000313" key="6">
    <source>
        <dbReference type="EMBL" id="SHI01977.1"/>
    </source>
</evidence>
<dbReference type="Pfam" id="PF00694">
    <property type="entry name" value="Aconitase_C"/>
    <property type="match status" value="1"/>
</dbReference>
<dbReference type="GO" id="GO:0005829">
    <property type="term" value="C:cytosol"/>
    <property type="evidence" value="ECO:0007669"/>
    <property type="project" value="TreeGrafter"/>
</dbReference>
<dbReference type="GO" id="GO:0051539">
    <property type="term" value="F:4 iron, 4 sulfur cluster binding"/>
    <property type="evidence" value="ECO:0007669"/>
    <property type="project" value="TreeGrafter"/>
</dbReference>
<dbReference type="InterPro" id="IPR006250">
    <property type="entry name" value="Aconitase_put"/>
</dbReference>
<dbReference type="AlphaFoldDB" id="A0A1M5XQ63"/>
<evidence type="ECO:0000256" key="1">
    <source>
        <dbReference type="ARBA" id="ARBA00022723"/>
    </source>
</evidence>
<dbReference type="GO" id="GO:0046872">
    <property type="term" value="F:metal ion binding"/>
    <property type="evidence" value="ECO:0007669"/>
    <property type="project" value="UniProtKB-KW"/>
</dbReference>
<feature type="domain" description="Aconitase A/isopropylmalate dehydratase small subunit swivel" evidence="5">
    <location>
        <begin position="525"/>
        <end position="577"/>
    </location>
</feature>
<name>A0A1M5XQ63_9BACT</name>
<dbReference type="SUPFAM" id="SSF52016">
    <property type="entry name" value="LeuD/IlvD-like"/>
    <property type="match status" value="1"/>
</dbReference>
<proteinExistence type="predicted"/>
<protein>
    <submittedName>
        <fullName evidence="6">Aconitase</fullName>
    </submittedName>
</protein>
<keyword evidence="3" id="KW-0411">Iron-sulfur</keyword>
<dbReference type="PRINTS" id="PR00415">
    <property type="entry name" value="ACONITASE"/>
</dbReference>
<dbReference type="OrthoDB" id="9764318at2"/>
<dbReference type="NCBIfam" id="NF005558">
    <property type="entry name" value="PRK07229.1"/>
    <property type="match status" value="1"/>
</dbReference>
<evidence type="ECO:0000256" key="3">
    <source>
        <dbReference type="ARBA" id="ARBA00023014"/>
    </source>
</evidence>
<dbReference type="SUPFAM" id="SSF53732">
    <property type="entry name" value="Aconitase iron-sulfur domain"/>
    <property type="match status" value="1"/>
</dbReference>
<dbReference type="InterPro" id="IPR036008">
    <property type="entry name" value="Aconitase_4Fe-4S_dom"/>
</dbReference>
<evidence type="ECO:0000259" key="5">
    <source>
        <dbReference type="Pfam" id="PF00694"/>
    </source>
</evidence>
<keyword evidence="1" id="KW-0479">Metal-binding</keyword>
<keyword evidence="2" id="KW-0408">Iron</keyword>
<dbReference type="NCBIfam" id="TIGR01342">
    <property type="entry name" value="acon_putative"/>
    <property type="match status" value="1"/>
</dbReference>
<feature type="domain" description="Aconitase/3-isopropylmalate dehydratase large subunit alpha/beta/alpha" evidence="4">
    <location>
        <begin position="8"/>
        <end position="407"/>
    </location>
</feature>
<dbReference type="InterPro" id="IPR015928">
    <property type="entry name" value="Aconitase/3IPM_dehydase_swvl"/>
</dbReference>
<dbReference type="GO" id="GO:0006099">
    <property type="term" value="P:tricarboxylic acid cycle"/>
    <property type="evidence" value="ECO:0007669"/>
    <property type="project" value="TreeGrafter"/>
</dbReference>
<dbReference type="InterPro" id="IPR000573">
    <property type="entry name" value="AconitaseA/IPMdHydase_ssu_swvl"/>
</dbReference>
<evidence type="ECO:0000259" key="4">
    <source>
        <dbReference type="Pfam" id="PF00330"/>
    </source>
</evidence>
<dbReference type="InterPro" id="IPR001030">
    <property type="entry name" value="Acoase/IPM_deHydtase_lsu_aba"/>
</dbReference>
<dbReference type="Proteomes" id="UP000184139">
    <property type="component" value="Unassembled WGS sequence"/>
</dbReference>
<reference evidence="6 7" key="1">
    <citation type="submission" date="2016-11" db="EMBL/GenBank/DDBJ databases">
        <authorList>
            <person name="Jaros S."/>
            <person name="Januszkiewicz K."/>
            <person name="Wedrychowicz H."/>
        </authorList>
    </citation>
    <scope>NUCLEOTIDE SEQUENCE [LARGE SCALE GENOMIC DNA]</scope>
    <source>
        <strain evidence="6 7">DSM 9705</strain>
    </source>
</reference>
<dbReference type="InterPro" id="IPR050926">
    <property type="entry name" value="Aconitase/IPM_isomerase"/>
</dbReference>
<evidence type="ECO:0000313" key="7">
    <source>
        <dbReference type="Proteomes" id="UP000184139"/>
    </source>
</evidence>
<organism evidence="6 7">
    <name type="scientific">Desulfofustis glycolicus DSM 9705</name>
    <dbReference type="NCBI Taxonomy" id="1121409"/>
    <lineage>
        <taxon>Bacteria</taxon>
        <taxon>Pseudomonadati</taxon>
        <taxon>Thermodesulfobacteriota</taxon>
        <taxon>Desulfobulbia</taxon>
        <taxon>Desulfobulbales</taxon>
        <taxon>Desulfocapsaceae</taxon>
        <taxon>Desulfofustis</taxon>
    </lineage>
</organism>
<dbReference type="Gene3D" id="3.30.499.10">
    <property type="entry name" value="Aconitase, domain 3"/>
    <property type="match status" value="2"/>
</dbReference>
<evidence type="ECO:0000256" key="2">
    <source>
        <dbReference type="ARBA" id="ARBA00023004"/>
    </source>
</evidence>
<dbReference type="PANTHER" id="PTHR43160">
    <property type="entry name" value="ACONITATE HYDRATASE B"/>
    <property type="match status" value="1"/>
</dbReference>
<dbReference type="Gene3D" id="3.20.19.10">
    <property type="entry name" value="Aconitase, domain 4"/>
    <property type="match status" value="1"/>
</dbReference>
<gene>
    <name evidence="6" type="ORF">SAMN02745124_03251</name>
</gene>
<dbReference type="PANTHER" id="PTHR43160:SF3">
    <property type="entry name" value="ACONITATE HYDRATASE, MITOCHONDRIAL"/>
    <property type="match status" value="1"/>
</dbReference>
<accession>A0A1M5XQ63</accession>
<dbReference type="InterPro" id="IPR015931">
    <property type="entry name" value="Acnase/IPM_dHydase_lsu_aba_1/3"/>
</dbReference>
<dbReference type="STRING" id="1121409.SAMN02745124_03251"/>
<dbReference type="RefSeq" id="WP_073377642.1">
    <property type="nucleotide sequence ID" value="NZ_FQXS01000022.1"/>
</dbReference>
<dbReference type="Pfam" id="PF00330">
    <property type="entry name" value="Aconitase"/>
    <property type="match status" value="1"/>
</dbReference>
<dbReference type="GO" id="GO:0003994">
    <property type="term" value="F:aconitate hydratase activity"/>
    <property type="evidence" value="ECO:0007669"/>
    <property type="project" value="TreeGrafter"/>
</dbReference>
<dbReference type="EMBL" id="FQXS01000022">
    <property type="protein sequence ID" value="SHI01977.1"/>
    <property type="molecule type" value="Genomic_DNA"/>
</dbReference>